<comment type="caution">
    <text evidence="3">The sequence shown here is derived from an EMBL/GenBank/DDBJ whole genome shotgun (WGS) entry which is preliminary data.</text>
</comment>
<name>A0A5M8QFX0_9MICO</name>
<evidence type="ECO:0000256" key="1">
    <source>
        <dbReference type="SAM" id="MobiDB-lite"/>
    </source>
</evidence>
<accession>A0A5M8QFX0</accession>
<gene>
    <name evidence="3" type="ORF">FQ330_03955</name>
</gene>
<evidence type="ECO:0000313" key="4">
    <source>
        <dbReference type="Proteomes" id="UP000323221"/>
    </source>
</evidence>
<organism evidence="3 4">
    <name type="scientific">Agrococcus sediminis</name>
    <dbReference type="NCBI Taxonomy" id="2599924"/>
    <lineage>
        <taxon>Bacteria</taxon>
        <taxon>Bacillati</taxon>
        <taxon>Actinomycetota</taxon>
        <taxon>Actinomycetes</taxon>
        <taxon>Micrococcales</taxon>
        <taxon>Microbacteriaceae</taxon>
        <taxon>Agrococcus</taxon>
    </lineage>
</organism>
<dbReference type="Pfam" id="PF14192">
    <property type="entry name" value="DUF4314"/>
    <property type="match status" value="1"/>
</dbReference>
<sequence length="79" mass="8416">MQVRPIATTDPHTGLRPGDTGTVLNVDDLGGVQTRWDNGSTLGLVPGVDEWELLCERCGDPLVPGCCVTVGDPAWEAER</sequence>
<evidence type="ECO:0000313" key="3">
    <source>
        <dbReference type="EMBL" id="KAA6434927.1"/>
    </source>
</evidence>
<dbReference type="InterPro" id="IPR025463">
    <property type="entry name" value="DUF4314"/>
</dbReference>
<dbReference type="EMBL" id="VOIR01000012">
    <property type="protein sequence ID" value="KAA6434927.1"/>
    <property type="molecule type" value="Genomic_DNA"/>
</dbReference>
<dbReference type="Proteomes" id="UP000323221">
    <property type="component" value="Unassembled WGS sequence"/>
</dbReference>
<dbReference type="OrthoDB" id="7069211at2"/>
<dbReference type="RefSeq" id="WP_146355455.1">
    <property type="nucleotide sequence ID" value="NZ_VOIR01000012.1"/>
</dbReference>
<dbReference type="AlphaFoldDB" id="A0A5M8QFX0"/>
<feature type="region of interest" description="Disordered" evidence="1">
    <location>
        <begin position="1"/>
        <end position="22"/>
    </location>
</feature>
<feature type="domain" description="DUF4314" evidence="2">
    <location>
        <begin position="3"/>
        <end position="52"/>
    </location>
</feature>
<reference evidence="3 4" key="1">
    <citation type="submission" date="2019-08" db="EMBL/GenBank/DDBJ databases">
        <title>Agrococcus lahaulensis sp. nov., isolated from a cold desert of the Indian Himalayas.</title>
        <authorList>
            <person name="Qu J.H."/>
        </authorList>
    </citation>
    <scope>NUCLEOTIDE SEQUENCE [LARGE SCALE GENOMIC DNA]</scope>
    <source>
        <strain evidence="3 4">NS18</strain>
    </source>
</reference>
<keyword evidence="4" id="KW-1185">Reference proteome</keyword>
<proteinExistence type="predicted"/>
<protein>
    <submittedName>
        <fullName evidence="3">DUF4314 domain-containing protein</fullName>
    </submittedName>
</protein>
<evidence type="ECO:0000259" key="2">
    <source>
        <dbReference type="Pfam" id="PF14192"/>
    </source>
</evidence>